<dbReference type="AlphaFoldDB" id="A0A1I3HUA1"/>
<evidence type="ECO:0000313" key="1">
    <source>
        <dbReference type="EMBL" id="SFI39241.1"/>
    </source>
</evidence>
<sequence length="217" mass="23498">MDVNNIASLSQQTAALSASYKKTTTSTTTDVEKNLTTTTTTTEAYSLDISEAAQKASGATKGMTAEQVDILKEGIQKSYQLMIKTMTEQNLKLQGWLDQGVEQLNFDGILIGADKFALPEVATTPEEAAKAVADGGAYSVDSVATRIMDMATSIAGGDPDKLKAMQDAVEEGFRQAGITWKDAMGEDDMPQITKDTHAEINKRFEELFNKLNNPEQE</sequence>
<accession>A0A1I3HUA1</accession>
<evidence type="ECO:0000313" key="2">
    <source>
        <dbReference type="Proteomes" id="UP000183639"/>
    </source>
</evidence>
<gene>
    <name evidence="1" type="ORF">SAMN04487861_1347</name>
</gene>
<name>A0A1I3HUA1_SELRU</name>
<protein>
    <submittedName>
        <fullName evidence="1">Uncharacterized protein</fullName>
    </submittedName>
</protein>
<dbReference type="RefSeq" id="WP_075445697.1">
    <property type="nucleotide sequence ID" value="NZ_FOQK01000034.1"/>
</dbReference>
<reference evidence="1 2" key="1">
    <citation type="submission" date="2016-10" db="EMBL/GenBank/DDBJ databases">
        <authorList>
            <person name="de Groot N.N."/>
        </authorList>
    </citation>
    <scope>NUCLEOTIDE SEQUENCE [LARGE SCALE GENOMIC DNA]</scope>
    <source>
        <strain evidence="1 2">Z108</strain>
    </source>
</reference>
<dbReference type="OrthoDB" id="49105at2"/>
<dbReference type="Proteomes" id="UP000183639">
    <property type="component" value="Unassembled WGS sequence"/>
</dbReference>
<dbReference type="EMBL" id="FOQK01000034">
    <property type="protein sequence ID" value="SFI39241.1"/>
    <property type="molecule type" value="Genomic_DNA"/>
</dbReference>
<organism evidence="1 2">
    <name type="scientific">Selenomonas ruminantium</name>
    <dbReference type="NCBI Taxonomy" id="971"/>
    <lineage>
        <taxon>Bacteria</taxon>
        <taxon>Bacillati</taxon>
        <taxon>Bacillota</taxon>
        <taxon>Negativicutes</taxon>
        <taxon>Selenomonadales</taxon>
        <taxon>Selenomonadaceae</taxon>
        <taxon>Selenomonas</taxon>
    </lineage>
</organism>
<proteinExistence type="predicted"/>